<keyword evidence="1" id="KW-0472">Membrane</keyword>
<keyword evidence="1" id="KW-1133">Transmembrane helix</keyword>
<reference evidence="2 3" key="1">
    <citation type="submission" date="2018-05" db="EMBL/GenBank/DDBJ databases">
        <title>Genomic Encyclopedia of Type Strains, Phase IV (KMG-IV): sequencing the most valuable type-strain genomes for metagenomic binning, comparative biology and taxonomic classification.</title>
        <authorList>
            <person name="Goeker M."/>
        </authorList>
    </citation>
    <scope>NUCLEOTIDE SEQUENCE [LARGE SCALE GENOMIC DNA]</scope>
    <source>
        <strain evidence="2 3">DSM 18773</strain>
    </source>
</reference>
<dbReference type="InterPro" id="IPR017195">
    <property type="entry name" value="ABC_thiamin-permease_prd"/>
</dbReference>
<proteinExistence type="predicted"/>
<dbReference type="AlphaFoldDB" id="A0A316D8M6"/>
<evidence type="ECO:0000313" key="3">
    <source>
        <dbReference type="Proteomes" id="UP000245634"/>
    </source>
</evidence>
<keyword evidence="1" id="KW-0812">Transmembrane</keyword>
<sequence>MQPTRQFELTKGGVDMKTSRVVNFREIMITVILSMICGVAYFGWGFFYNVLDAALPSSTELIYGLWFVASIITAYIVQKPGVAMLSEVAAAFVEMIFGGQWGLSTLVFGLIQGAAAELIFAGFRYRSFHLGVVVLAGMASAAASIPIDYYQGYIGDLTTGMLVLKIVLRLLSGAILAGVLGKVVGDLLAKTGVLNSYLLVRSKSDRKPAF</sequence>
<gene>
    <name evidence="2" type="ORF">C7459_108177</name>
</gene>
<protein>
    <submittedName>
        <fullName evidence="2">Energy-coupling factor transport system substrate-specific component</fullName>
    </submittedName>
</protein>
<dbReference type="EMBL" id="QGGL01000008">
    <property type="protein sequence ID" value="PWK13156.1"/>
    <property type="molecule type" value="Genomic_DNA"/>
</dbReference>
<dbReference type="Pfam" id="PF09819">
    <property type="entry name" value="ABC_cobalt"/>
    <property type="match status" value="1"/>
</dbReference>
<accession>A0A316D8M6</accession>
<organism evidence="2 3">
    <name type="scientific">Tumebacillus permanentifrigoris</name>
    <dbReference type="NCBI Taxonomy" id="378543"/>
    <lineage>
        <taxon>Bacteria</taxon>
        <taxon>Bacillati</taxon>
        <taxon>Bacillota</taxon>
        <taxon>Bacilli</taxon>
        <taxon>Bacillales</taxon>
        <taxon>Alicyclobacillaceae</taxon>
        <taxon>Tumebacillus</taxon>
    </lineage>
</organism>
<evidence type="ECO:0000313" key="2">
    <source>
        <dbReference type="EMBL" id="PWK13156.1"/>
    </source>
</evidence>
<feature type="transmembrane region" description="Helical" evidence="1">
    <location>
        <begin position="27"/>
        <end position="49"/>
    </location>
</feature>
<feature type="transmembrane region" description="Helical" evidence="1">
    <location>
        <begin position="89"/>
        <end position="115"/>
    </location>
</feature>
<feature type="transmembrane region" description="Helical" evidence="1">
    <location>
        <begin position="162"/>
        <end position="181"/>
    </location>
</feature>
<evidence type="ECO:0000256" key="1">
    <source>
        <dbReference type="SAM" id="Phobius"/>
    </source>
</evidence>
<feature type="transmembrane region" description="Helical" evidence="1">
    <location>
        <begin position="127"/>
        <end position="150"/>
    </location>
</feature>
<feature type="transmembrane region" description="Helical" evidence="1">
    <location>
        <begin position="61"/>
        <end position="77"/>
    </location>
</feature>
<dbReference type="Proteomes" id="UP000245634">
    <property type="component" value="Unassembled WGS sequence"/>
</dbReference>
<dbReference type="PIRSF" id="PIRSF037394">
    <property type="entry name" value="ABC_thiamine-permease_YkoE_prd"/>
    <property type="match status" value="1"/>
</dbReference>
<dbReference type="OrthoDB" id="8017424at2"/>
<name>A0A316D8M6_9BACL</name>
<keyword evidence="3" id="KW-1185">Reference proteome</keyword>
<comment type="caution">
    <text evidence="2">The sequence shown here is derived from an EMBL/GenBank/DDBJ whole genome shotgun (WGS) entry which is preliminary data.</text>
</comment>